<proteinExistence type="predicted"/>
<dbReference type="AlphaFoldDB" id="A0A7R7VKS4"/>
<dbReference type="RefSeq" id="XP_043135040.1">
    <property type="nucleotide sequence ID" value="XM_043277130.1"/>
</dbReference>
<protein>
    <recommendedName>
        <fullName evidence="3">GPI-anchored cell wall organization protein Ecm33</fullName>
    </recommendedName>
</protein>
<dbReference type="Proteomes" id="UP000637239">
    <property type="component" value="Chromosome 3"/>
</dbReference>
<sequence>MDRLPALREVVTIDWEGLPKLKTVDLGDGLDKVGNVTLKSTNLTDVSPLATEKVGKWSILDHPSLKVADLPKITTYEEFSATSNNKTLELVLSGVTAAGMTSLDNLKVVNLDSLETTTGTLYILGYLDDLLTFPALRHAAGIKMELEIKDLKFPVLETIHGNFDVRVTDTKISLPALEGVDGDFILNIDNAKNCTAFSDFKVSGSKYYCQSNGTTHHYNMDGSYTNSVPNVSVGVPDNETFGTENGAVGRGGLWAGLSMVVPLLAAMAVVL</sequence>
<organism evidence="1 2">
    <name type="scientific">Aspergillus chevalieri</name>
    <name type="common">Eurotium chevalieri</name>
    <dbReference type="NCBI Taxonomy" id="182096"/>
    <lineage>
        <taxon>Eukaryota</taxon>
        <taxon>Fungi</taxon>
        <taxon>Dikarya</taxon>
        <taxon>Ascomycota</taxon>
        <taxon>Pezizomycotina</taxon>
        <taxon>Eurotiomycetes</taxon>
        <taxon>Eurotiomycetidae</taxon>
        <taxon>Eurotiales</taxon>
        <taxon>Aspergillaceae</taxon>
        <taxon>Aspergillus</taxon>
        <taxon>Aspergillus subgen. Aspergillus</taxon>
    </lineage>
</organism>
<dbReference type="EMBL" id="AP024418">
    <property type="protein sequence ID" value="BCR86518.1"/>
    <property type="molecule type" value="Genomic_DNA"/>
</dbReference>
<gene>
    <name evidence="1" type="ORF">ACHE_30505A</name>
</gene>
<dbReference type="KEGG" id="ache:ACHE_30505A"/>
<reference evidence="1" key="1">
    <citation type="submission" date="2021-01" db="EMBL/GenBank/DDBJ databases">
        <authorList>
            <consortium name="Aspergillus chevalieri M1 genome sequencing consortium"/>
            <person name="Kazuki M."/>
            <person name="Futagami T."/>
        </authorList>
    </citation>
    <scope>NUCLEOTIDE SEQUENCE</scope>
    <source>
        <strain evidence="1">M1</strain>
    </source>
</reference>
<reference evidence="1" key="2">
    <citation type="submission" date="2021-02" db="EMBL/GenBank/DDBJ databases">
        <title>Aspergillus chevalieri M1 genome sequence.</title>
        <authorList>
            <person name="Kadooka C."/>
            <person name="Mori K."/>
            <person name="Futagami T."/>
        </authorList>
    </citation>
    <scope>NUCLEOTIDE SEQUENCE</scope>
    <source>
        <strain evidence="1">M1</strain>
    </source>
</reference>
<evidence type="ECO:0000313" key="2">
    <source>
        <dbReference type="Proteomes" id="UP000637239"/>
    </source>
</evidence>
<evidence type="ECO:0000313" key="1">
    <source>
        <dbReference type="EMBL" id="BCR86518.1"/>
    </source>
</evidence>
<evidence type="ECO:0008006" key="3">
    <source>
        <dbReference type="Google" id="ProtNLM"/>
    </source>
</evidence>
<accession>A0A7R7VKS4</accession>
<name>A0A7R7VKS4_ASPCH</name>
<keyword evidence="2" id="KW-1185">Reference proteome</keyword>
<dbReference type="GeneID" id="66980877"/>